<protein>
    <submittedName>
        <fullName evidence="2">Uncharacterized protein</fullName>
    </submittedName>
</protein>
<comment type="caution">
    <text evidence="2">The sequence shown here is derived from an EMBL/GenBank/DDBJ whole genome shotgun (WGS) entry which is preliminary data.</text>
</comment>
<evidence type="ECO:0000313" key="2">
    <source>
        <dbReference type="EMBL" id="MDA3732255.1"/>
    </source>
</evidence>
<keyword evidence="1" id="KW-0812">Transmembrane</keyword>
<accession>A0AA42DNR4</accession>
<dbReference type="AlphaFoldDB" id="A0AA42DNR4"/>
<reference evidence="2" key="1">
    <citation type="journal article" date="2023" name="Int. J. Syst. Evol. Microbiol.">
        <title>&lt;i&gt;Holtiella tumoricola&lt;/i&gt; gen. nov. sp. nov., isolated from a human clinical sample.</title>
        <authorList>
            <person name="Allen-Vercoe E."/>
            <person name="Daigneault M.C."/>
            <person name="Vancuren S.J."/>
            <person name="Cochrane K."/>
            <person name="O'Neal L.L."/>
            <person name="Sankaranarayanan K."/>
            <person name="Lawson P.A."/>
        </authorList>
    </citation>
    <scope>NUCLEOTIDE SEQUENCE</scope>
    <source>
        <strain evidence="2">CC70A</strain>
    </source>
</reference>
<name>A0AA42DNR4_9FIRM</name>
<dbReference type="Proteomes" id="UP001169242">
    <property type="component" value="Unassembled WGS sequence"/>
</dbReference>
<keyword evidence="3" id="KW-1185">Reference proteome</keyword>
<evidence type="ECO:0000256" key="1">
    <source>
        <dbReference type="SAM" id="Phobius"/>
    </source>
</evidence>
<dbReference type="RefSeq" id="WP_271012487.1">
    <property type="nucleotide sequence ID" value="NZ_JAQIFT010000046.1"/>
</dbReference>
<feature type="transmembrane region" description="Helical" evidence="1">
    <location>
        <begin position="117"/>
        <end position="141"/>
    </location>
</feature>
<gene>
    <name evidence="2" type="ORF">PBV87_12240</name>
</gene>
<keyword evidence="1" id="KW-0472">Membrane</keyword>
<dbReference type="EMBL" id="JAQIFT010000046">
    <property type="protein sequence ID" value="MDA3732255.1"/>
    <property type="molecule type" value="Genomic_DNA"/>
</dbReference>
<feature type="transmembrane region" description="Helical" evidence="1">
    <location>
        <begin position="153"/>
        <end position="171"/>
    </location>
</feature>
<keyword evidence="1" id="KW-1133">Transmembrane helix</keyword>
<proteinExistence type="predicted"/>
<organism evidence="2 3">
    <name type="scientific">Holtiella tumoricola</name>
    <dbReference type="NCBI Taxonomy" id="3018743"/>
    <lineage>
        <taxon>Bacteria</taxon>
        <taxon>Bacillati</taxon>
        <taxon>Bacillota</taxon>
        <taxon>Clostridia</taxon>
        <taxon>Lachnospirales</taxon>
        <taxon>Cellulosilyticaceae</taxon>
        <taxon>Holtiella</taxon>
    </lineage>
</organism>
<sequence length="201" mass="23273">MQGSGKLFKKIREYEASMLSKKDYLTKEFELKDNEVLVDINLYEGLTVIDPLSWGKQSELNGEIYEYIDNKTYIIPVKYSITLCFHHDGISEEEQNKIRELIEEHYMLVLHDKKVDLGINAIKVLGLGIVGALLLSMYFVLQVTSIQQLFMEFLSIAGTFALWEAVDFYLLERREIQQERLNAGQIVLSHVIFSQKNQEEG</sequence>
<evidence type="ECO:0000313" key="3">
    <source>
        <dbReference type="Proteomes" id="UP001169242"/>
    </source>
</evidence>